<sequence>MTTPQDAVTRAHRLIRGGRIGEAAEVLRVAADDGDASADRELGRLLTLRRDRAFFRPNERWEAEERLTVRAEAIPWRPAP</sequence>
<evidence type="ECO:0000313" key="2">
    <source>
        <dbReference type="Proteomes" id="UP001500902"/>
    </source>
</evidence>
<accession>A0ABP7CYQ9</accession>
<dbReference type="RefSeq" id="WP_344888620.1">
    <property type="nucleotide sequence ID" value="NZ_BAAAZP010000149.1"/>
</dbReference>
<dbReference type="EMBL" id="BAAAZP010000149">
    <property type="protein sequence ID" value="GAA3696728.1"/>
    <property type="molecule type" value="Genomic_DNA"/>
</dbReference>
<keyword evidence="2" id="KW-1185">Reference proteome</keyword>
<reference evidence="2" key="1">
    <citation type="journal article" date="2019" name="Int. J. Syst. Evol. Microbiol.">
        <title>The Global Catalogue of Microorganisms (GCM) 10K type strain sequencing project: providing services to taxonomists for standard genome sequencing and annotation.</title>
        <authorList>
            <consortium name="The Broad Institute Genomics Platform"/>
            <consortium name="The Broad Institute Genome Sequencing Center for Infectious Disease"/>
            <person name="Wu L."/>
            <person name="Ma J."/>
        </authorList>
    </citation>
    <scope>NUCLEOTIDE SEQUENCE [LARGE SCALE GENOMIC DNA]</scope>
    <source>
        <strain evidence="2">JCM 16904</strain>
    </source>
</reference>
<protein>
    <submittedName>
        <fullName evidence="1">Uncharacterized protein</fullName>
    </submittedName>
</protein>
<proteinExistence type="predicted"/>
<evidence type="ECO:0000313" key="1">
    <source>
        <dbReference type="EMBL" id="GAA3696728.1"/>
    </source>
</evidence>
<name>A0ABP7CYQ9_9ACTN</name>
<comment type="caution">
    <text evidence="1">The sequence shown here is derived from an EMBL/GenBank/DDBJ whole genome shotgun (WGS) entry which is preliminary data.</text>
</comment>
<dbReference type="Proteomes" id="UP001500902">
    <property type="component" value="Unassembled WGS sequence"/>
</dbReference>
<gene>
    <name evidence="1" type="ORF">GCM10022224_073130</name>
</gene>
<organism evidence="1 2">
    <name type="scientific">Nonomuraea antimicrobica</name>
    <dbReference type="NCBI Taxonomy" id="561173"/>
    <lineage>
        <taxon>Bacteria</taxon>
        <taxon>Bacillati</taxon>
        <taxon>Actinomycetota</taxon>
        <taxon>Actinomycetes</taxon>
        <taxon>Streptosporangiales</taxon>
        <taxon>Streptosporangiaceae</taxon>
        <taxon>Nonomuraea</taxon>
    </lineage>
</organism>